<sequence>MKSSKAKERTATAIAESPPRNRTSEIEASRGGTAADEKEKSMERKDDEEFERERTNGDGDRRR</sequence>
<gene>
    <name evidence="2" type="ORF">TSUD_335320</name>
</gene>
<dbReference type="AlphaFoldDB" id="A0A2Z6P5W9"/>
<proteinExistence type="predicted"/>
<feature type="compositionally biased region" description="Basic and acidic residues" evidence="1">
    <location>
        <begin position="1"/>
        <end position="10"/>
    </location>
</feature>
<reference evidence="3" key="1">
    <citation type="journal article" date="2017" name="Front. Plant Sci.">
        <title>Climate Clever Clovers: New Paradigm to Reduce the Environmental Footprint of Ruminants by Breeding Low Methanogenic Forages Utilizing Haplotype Variation.</title>
        <authorList>
            <person name="Kaur P."/>
            <person name="Appels R."/>
            <person name="Bayer P.E."/>
            <person name="Keeble-Gagnere G."/>
            <person name="Wang J."/>
            <person name="Hirakawa H."/>
            <person name="Shirasawa K."/>
            <person name="Vercoe P."/>
            <person name="Stefanova K."/>
            <person name="Durmic Z."/>
            <person name="Nichols P."/>
            <person name="Revell C."/>
            <person name="Isobe S.N."/>
            <person name="Edwards D."/>
            <person name="Erskine W."/>
        </authorList>
    </citation>
    <scope>NUCLEOTIDE SEQUENCE [LARGE SCALE GENOMIC DNA]</scope>
    <source>
        <strain evidence="3">cv. Daliak</strain>
    </source>
</reference>
<dbReference type="Proteomes" id="UP000242715">
    <property type="component" value="Unassembled WGS sequence"/>
</dbReference>
<evidence type="ECO:0000313" key="2">
    <source>
        <dbReference type="EMBL" id="GAU44550.1"/>
    </source>
</evidence>
<feature type="region of interest" description="Disordered" evidence="1">
    <location>
        <begin position="1"/>
        <end position="63"/>
    </location>
</feature>
<evidence type="ECO:0000256" key="1">
    <source>
        <dbReference type="SAM" id="MobiDB-lite"/>
    </source>
</evidence>
<protein>
    <submittedName>
        <fullName evidence="2">Uncharacterized protein</fullName>
    </submittedName>
</protein>
<accession>A0A2Z6P5W9</accession>
<name>A0A2Z6P5W9_TRISU</name>
<feature type="compositionally biased region" description="Basic and acidic residues" evidence="1">
    <location>
        <begin position="35"/>
        <end position="63"/>
    </location>
</feature>
<keyword evidence="3" id="KW-1185">Reference proteome</keyword>
<organism evidence="2 3">
    <name type="scientific">Trifolium subterraneum</name>
    <name type="common">Subterranean clover</name>
    <dbReference type="NCBI Taxonomy" id="3900"/>
    <lineage>
        <taxon>Eukaryota</taxon>
        <taxon>Viridiplantae</taxon>
        <taxon>Streptophyta</taxon>
        <taxon>Embryophyta</taxon>
        <taxon>Tracheophyta</taxon>
        <taxon>Spermatophyta</taxon>
        <taxon>Magnoliopsida</taxon>
        <taxon>eudicotyledons</taxon>
        <taxon>Gunneridae</taxon>
        <taxon>Pentapetalae</taxon>
        <taxon>rosids</taxon>
        <taxon>fabids</taxon>
        <taxon>Fabales</taxon>
        <taxon>Fabaceae</taxon>
        <taxon>Papilionoideae</taxon>
        <taxon>50 kb inversion clade</taxon>
        <taxon>NPAAA clade</taxon>
        <taxon>Hologalegina</taxon>
        <taxon>IRL clade</taxon>
        <taxon>Trifolieae</taxon>
        <taxon>Trifolium</taxon>
    </lineage>
</organism>
<dbReference type="EMBL" id="DF974051">
    <property type="protein sequence ID" value="GAU44550.1"/>
    <property type="molecule type" value="Genomic_DNA"/>
</dbReference>
<evidence type="ECO:0000313" key="3">
    <source>
        <dbReference type="Proteomes" id="UP000242715"/>
    </source>
</evidence>